<dbReference type="PANTHER" id="PTHR45648">
    <property type="entry name" value="GDSL LIPASE/ACYLHYDROLASE FAMILY PROTEIN (AFU_ORTHOLOGUE AFUA_4G14700)"/>
    <property type="match status" value="1"/>
</dbReference>
<dbReference type="Proteomes" id="UP000044071">
    <property type="component" value="Unassembled WGS sequence"/>
</dbReference>
<proteinExistence type="predicted"/>
<dbReference type="Pfam" id="PF00657">
    <property type="entry name" value="Lipase_GDSL"/>
    <property type="match status" value="1"/>
</dbReference>
<dbReference type="AlphaFoldDB" id="A0A078L4W6"/>
<dbReference type="EMBL" id="CCSB01000004">
    <property type="protein sequence ID" value="CDZ79119.1"/>
    <property type="molecule type" value="Genomic_DNA"/>
</dbReference>
<dbReference type="SUPFAM" id="SSF52266">
    <property type="entry name" value="SGNH hydrolase"/>
    <property type="match status" value="1"/>
</dbReference>
<name>A0A078L4W6_9GAMM</name>
<gene>
    <name evidence="2" type="primary">sseJ</name>
    <name evidence="2" type="ORF">BN59_03436</name>
</gene>
<dbReference type="GO" id="GO:0016788">
    <property type="term" value="F:hydrolase activity, acting on ester bonds"/>
    <property type="evidence" value="ECO:0007669"/>
    <property type="project" value="InterPro"/>
</dbReference>
<dbReference type="Gene3D" id="3.40.50.1110">
    <property type="entry name" value="SGNH hydrolase"/>
    <property type="match status" value="1"/>
</dbReference>
<dbReference type="InterPro" id="IPR036514">
    <property type="entry name" value="SGNH_hydro_sf"/>
</dbReference>
<dbReference type="RefSeq" id="WP_044012280.1">
    <property type="nucleotide sequence ID" value="NZ_CCVW01000004.1"/>
</dbReference>
<evidence type="ECO:0000313" key="2">
    <source>
        <dbReference type="EMBL" id="CDZ79119.1"/>
    </source>
</evidence>
<dbReference type="PANTHER" id="PTHR45648:SF22">
    <property type="entry name" value="GDSL LIPASE_ACYLHYDROLASE FAMILY PROTEIN (AFU_ORTHOLOGUE AFUA_4G14700)"/>
    <property type="match status" value="1"/>
</dbReference>
<evidence type="ECO:0000313" key="3">
    <source>
        <dbReference type="Proteomes" id="UP000044071"/>
    </source>
</evidence>
<keyword evidence="1" id="KW-0378">Hydrolase</keyword>
<dbReference type="eggNOG" id="COG3240">
    <property type="taxonomic scope" value="Bacteria"/>
</dbReference>
<evidence type="ECO:0000256" key="1">
    <source>
        <dbReference type="ARBA" id="ARBA00022801"/>
    </source>
</evidence>
<dbReference type="OrthoDB" id="5653731at2"/>
<protein>
    <submittedName>
        <fullName evidence="2">Secreted effector protein SseJ</fullName>
    </submittedName>
</protein>
<dbReference type="InterPro" id="IPR051058">
    <property type="entry name" value="GDSL_Est/Lipase"/>
</dbReference>
<dbReference type="STRING" id="1034943.BN59_03436"/>
<sequence length="675" mass="77644">MPKPVIKHKVFLGDSLSDRGILALNNLLALAGGLTGNSPRGRFANGFGWVDLLASFGMADLTIDEMRAKRKALVEELDNELDEEFIRIKRILTSIDENDLPALFKQFRGSFNLDNPNEILFKGERYIRSYAIGGATAADWDFSWAEIVEEPTDDFARLVLSNLDKQREELFKDDLKYGVTAEEKATTLVTDWAGANDLITVHDNPTNDIADTAVDARIANIEKLIAAGYRNFVLINLPDLSLTPRFQNSGNQSDIDNAHNVTLHFNERLAAKMLELKERYPECFFDVFDTNAIFTDAYHNPENYGFSQELLTDYFTESEKFEADKKNVDYQNKKITPDNRGKEHYMFWNNVHPSAYVQAVLGAKYADKYDEIFDYQAPKKPIYKMDDEVQEQFLDYKERLNRFSDHKVSDKQAWSMFQEMQRLEQVKQSQGEDAFRERFKRNRTILPLPAHVRASIDAIQEHANQLERQLVNTTIAKQKAAVLNKLLADINQISTNLYFTPKEKLQEILRLLNETSNNGIINTHQNPKLDTFFKEKEYITTSYELLNGLIETIEKSIQHASYRISILIQQVEDHAEELSKSNNSIAKDKAVVLNNLAIELGEAETDLQKIHSILEKYEDGENYRKLATHQNPTWDKFCKKESTRSQDLLKELRDAAYDARNLHIQEEADSSIQLH</sequence>
<dbReference type="CDD" id="cd01846">
    <property type="entry name" value="fatty_acyltransferase_like"/>
    <property type="match status" value="1"/>
</dbReference>
<dbReference type="InterPro" id="IPR001087">
    <property type="entry name" value="GDSL"/>
</dbReference>
<organism evidence="2 3">
    <name type="scientific">Legionella massiliensis</name>
    <dbReference type="NCBI Taxonomy" id="1034943"/>
    <lineage>
        <taxon>Bacteria</taxon>
        <taxon>Pseudomonadati</taxon>
        <taxon>Pseudomonadota</taxon>
        <taxon>Gammaproteobacteria</taxon>
        <taxon>Legionellales</taxon>
        <taxon>Legionellaceae</taxon>
        <taxon>Legionella</taxon>
    </lineage>
</organism>
<accession>A0A078L4W6</accession>
<reference evidence="2 3" key="1">
    <citation type="submission" date="2014-06" db="EMBL/GenBank/DDBJ databases">
        <authorList>
            <person name="Urmite Genomes Urmite Genomes"/>
        </authorList>
    </citation>
    <scope>NUCLEOTIDE SEQUENCE [LARGE SCALE GENOMIC DNA]</scope>
</reference>
<keyword evidence="3" id="KW-1185">Reference proteome</keyword>